<dbReference type="RefSeq" id="WP_326835519.1">
    <property type="nucleotide sequence ID" value="NZ_CP142149.1"/>
</dbReference>
<dbReference type="Proteomes" id="UP001330812">
    <property type="component" value="Chromosome"/>
</dbReference>
<accession>A0ABZ1IE71</accession>
<organism evidence="2 3">
    <name type="scientific">Amycolatopsis rhabdoformis</name>
    <dbReference type="NCBI Taxonomy" id="1448059"/>
    <lineage>
        <taxon>Bacteria</taxon>
        <taxon>Bacillati</taxon>
        <taxon>Actinomycetota</taxon>
        <taxon>Actinomycetes</taxon>
        <taxon>Pseudonocardiales</taxon>
        <taxon>Pseudonocardiaceae</taxon>
        <taxon>Amycolatopsis</taxon>
    </lineage>
</organism>
<evidence type="ECO:0000313" key="2">
    <source>
        <dbReference type="EMBL" id="WSE32712.1"/>
    </source>
</evidence>
<dbReference type="EMBL" id="CP142149">
    <property type="protein sequence ID" value="WSE32712.1"/>
    <property type="molecule type" value="Genomic_DNA"/>
</dbReference>
<protein>
    <recommendedName>
        <fullName evidence="4">DUF5753 domain-containing protein</fullName>
    </recommendedName>
</protein>
<feature type="compositionally biased region" description="Basic and acidic residues" evidence="1">
    <location>
        <begin position="44"/>
        <end position="54"/>
    </location>
</feature>
<reference evidence="2 3" key="1">
    <citation type="journal article" date="2015" name="Int. J. Syst. Evol. Microbiol.">
        <title>Amycolatopsis rhabdoformis sp. nov., an actinomycete isolated from a tropical forest soil.</title>
        <authorList>
            <person name="Souza W.R."/>
            <person name="Silva R.E."/>
            <person name="Goodfellow M."/>
            <person name="Busarakam K."/>
            <person name="Figueiro F.S."/>
            <person name="Ferreira D."/>
            <person name="Rodrigues-Filho E."/>
            <person name="Moraes L.A.B."/>
            <person name="Zucchi T.D."/>
        </authorList>
    </citation>
    <scope>NUCLEOTIDE SEQUENCE [LARGE SCALE GENOMIC DNA]</scope>
    <source>
        <strain evidence="2 3">NCIMB 14900</strain>
    </source>
</reference>
<evidence type="ECO:0000256" key="1">
    <source>
        <dbReference type="SAM" id="MobiDB-lite"/>
    </source>
</evidence>
<proteinExistence type="predicted"/>
<evidence type="ECO:0000313" key="3">
    <source>
        <dbReference type="Proteomes" id="UP001330812"/>
    </source>
</evidence>
<feature type="region of interest" description="Disordered" evidence="1">
    <location>
        <begin position="36"/>
        <end position="62"/>
    </location>
</feature>
<gene>
    <name evidence="2" type="ORF">VSH64_11425</name>
</gene>
<keyword evidence="3" id="KW-1185">Reference proteome</keyword>
<name>A0ABZ1IE71_9PSEU</name>
<evidence type="ECO:0008006" key="4">
    <source>
        <dbReference type="Google" id="ProtNLM"/>
    </source>
</evidence>
<sequence length="62" mass="6874">MFQRASEMPGFVALHRFDVPDGRELLEMTRSYTKASSTFQASPADDHAADELASRLRAKSAT</sequence>